<dbReference type="InterPro" id="IPR051016">
    <property type="entry name" value="Diverse_Substrate_AcTransf"/>
</dbReference>
<organism evidence="4 5">
    <name type="scientific">Luteimonas salinilitoris</name>
    <dbReference type="NCBI Taxonomy" id="3237697"/>
    <lineage>
        <taxon>Bacteria</taxon>
        <taxon>Pseudomonadati</taxon>
        <taxon>Pseudomonadota</taxon>
        <taxon>Gammaproteobacteria</taxon>
        <taxon>Lysobacterales</taxon>
        <taxon>Lysobacteraceae</taxon>
        <taxon>Luteimonas</taxon>
    </lineage>
</organism>
<dbReference type="InterPro" id="IPR000182">
    <property type="entry name" value="GNAT_dom"/>
</dbReference>
<evidence type="ECO:0000256" key="2">
    <source>
        <dbReference type="ARBA" id="ARBA00023315"/>
    </source>
</evidence>
<evidence type="ECO:0000256" key="1">
    <source>
        <dbReference type="ARBA" id="ARBA00022679"/>
    </source>
</evidence>
<name>A0ABV4HTL9_9GAMM</name>
<feature type="domain" description="N-acetyltransferase" evidence="3">
    <location>
        <begin position="7"/>
        <end position="167"/>
    </location>
</feature>
<gene>
    <name evidence="4" type="ORF">AB6713_10965</name>
</gene>
<dbReference type="Gene3D" id="3.40.630.30">
    <property type="match status" value="1"/>
</dbReference>
<evidence type="ECO:0000259" key="3">
    <source>
        <dbReference type="PROSITE" id="PS51186"/>
    </source>
</evidence>
<evidence type="ECO:0000313" key="4">
    <source>
        <dbReference type="EMBL" id="MEZ0475131.1"/>
    </source>
</evidence>
<accession>A0ABV4HTL9</accession>
<sequence>MSAPSGIVLRAATRADVPQILAFIRELGEYERLAHEVVADEATLAESLFGARPGAEVVIAEVDGAPAGFALFFHNFSTFLGRPGLYLEDLYVRPGFRGYGIGRRLMTHLAKLALERGCGRFEWSVLDWNAPAIRFYRALGAVGMDGWTVQRVDGEALHRLATGDSTL</sequence>
<dbReference type="CDD" id="cd04301">
    <property type="entry name" value="NAT_SF"/>
    <property type="match status" value="1"/>
</dbReference>
<dbReference type="SUPFAM" id="SSF55729">
    <property type="entry name" value="Acyl-CoA N-acyltransferases (Nat)"/>
    <property type="match status" value="1"/>
</dbReference>
<keyword evidence="1" id="KW-0808">Transferase</keyword>
<keyword evidence="2" id="KW-0012">Acyltransferase</keyword>
<reference evidence="4 5" key="1">
    <citation type="submission" date="2024-07" db="EMBL/GenBank/DDBJ databases">
        <title>Luteimonas salilacus sp. nov., isolated from the shore soil of Salt Lake in Tibet of China.</title>
        <authorList>
            <person name="Zhang X."/>
            <person name="Li A."/>
        </authorList>
    </citation>
    <scope>NUCLEOTIDE SEQUENCE [LARGE SCALE GENOMIC DNA]</scope>
    <source>
        <strain evidence="4 5">B3-2-R+30</strain>
    </source>
</reference>
<comment type="caution">
    <text evidence="4">The sequence shown here is derived from an EMBL/GenBank/DDBJ whole genome shotgun (WGS) entry which is preliminary data.</text>
</comment>
<proteinExistence type="predicted"/>
<dbReference type="PANTHER" id="PTHR10545:SF29">
    <property type="entry name" value="GH14572P-RELATED"/>
    <property type="match status" value="1"/>
</dbReference>
<dbReference type="InterPro" id="IPR016181">
    <property type="entry name" value="Acyl_CoA_acyltransferase"/>
</dbReference>
<dbReference type="EMBL" id="JBFWIC010000013">
    <property type="protein sequence ID" value="MEZ0475131.1"/>
    <property type="molecule type" value="Genomic_DNA"/>
</dbReference>
<protein>
    <submittedName>
        <fullName evidence="4">N-acetyltransferase family protein</fullName>
    </submittedName>
</protein>
<dbReference type="PROSITE" id="PS51186">
    <property type="entry name" value="GNAT"/>
    <property type="match status" value="1"/>
</dbReference>
<dbReference type="RefSeq" id="WP_370564226.1">
    <property type="nucleotide sequence ID" value="NZ_JBFWIB010000007.1"/>
</dbReference>
<dbReference type="Pfam" id="PF00583">
    <property type="entry name" value="Acetyltransf_1"/>
    <property type="match status" value="1"/>
</dbReference>
<keyword evidence="5" id="KW-1185">Reference proteome</keyword>
<evidence type="ECO:0000313" key="5">
    <source>
        <dbReference type="Proteomes" id="UP001566331"/>
    </source>
</evidence>
<dbReference type="Proteomes" id="UP001566331">
    <property type="component" value="Unassembled WGS sequence"/>
</dbReference>
<dbReference type="PANTHER" id="PTHR10545">
    <property type="entry name" value="DIAMINE N-ACETYLTRANSFERASE"/>
    <property type="match status" value="1"/>
</dbReference>